<keyword evidence="2" id="KW-1185">Reference proteome</keyword>
<accession>A0ABV4U206</accession>
<dbReference type="EMBL" id="JBGUBD010000003">
    <property type="protein sequence ID" value="MFA9477635.1"/>
    <property type="molecule type" value="Genomic_DNA"/>
</dbReference>
<evidence type="ECO:0000313" key="2">
    <source>
        <dbReference type="Proteomes" id="UP001575105"/>
    </source>
</evidence>
<dbReference type="RefSeq" id="WP_425344564.1">
    <property type="nucleotide sequence ID" value="NZ_JBGUBD010000003.1"/>
</dbReference>
<evidence type="ECO:0000313" key="1">
    <source>
        <dbReference type="EMBL" id="MFA9477635.1"/>
    </source>
</evidence>
<protein>
    <submittedName>
        <fullName evidence="1">Uncharacterized protein</fullName>
    </submittedName>
</protein>
<comment type="caution">
    <text evidence="1">The sequence shown here is derived from an EMBL/GenBank/DDBJ whole genome shotgun (WGS) entry which is preliminary data.</text>
</comment>
<reference evidence="1 2" key="1">
    <citation type="submission" date="2024-08" db="EMBL/GenBank/DDBJ databases">
        <title>Whole-genome sequencing of halo(alkali)philic microorganisms from hypersaline lakes.</title>
        <authorList>
            <person name="Sorokin D.Y."/>
            <person name="Merkel A.Y."/>
            <person name="Messina E."/>
            <person name="Yakimov M."/>
        </authorList>
    </citation>
    <scope>NUCLEOTIDE SEQUENCE [LARGE SCALE GENOMIC DNA]</scope>
    <source>
        <strain evidence="1 2">AB-hyl4</strain>
    </source>
</reference>
<sequence>MDAGEKWRFELQDARADRIFLVKERDGGFSSWIAMDQVKEGHWEAVTDLPPGHYRMRYFRAEGQTFFNAGSSGLVGERIAGDDPAVTLDSLRPLVAV</sequence>
<proteinExistence type="predicted"/>
<name>A0ABV4U206_9BACT</name>
<dbReference type="Proteomes" id="UP001575105">
    <property type="component" value="Unassembled WGS sequence"/>
</dbReference>
<gene>
    <name evidence="1" type="ORF">ACERK3_04930</name>
</gene>
<organism evidence="1 2">
    <name type="scientific">Natronomicrosphaera hydrolytica</name>
    <dbReference type="NCBI Taxonomy" id="3242702"/>
    <lineage>
        <taxon>Bacteria</taxon>
        <taxon>Pseudomonadati</taxon>
        <taxon>Planctomycetota</taxon>
        <taxon>Phycisphaerae</taxon>
        <taxon>Phycisphaerales</taxon>
        <taxon>Phycisphaeraceae</taxon>
        <taxon>Natronomicrosphaera</taxon>
    </lineage>
</organism>